<evidence type="ECO:0000313" key="5">
    <source>
        <dbReference type="Proteomes" id="UP000007844"/>
    </source>
</evidence>
<protein>
    <submittedName>
        <fullName evidence="4">Histone family protein DNA-binding protein</fullName>
    </submittedName>
</protein>
<dbReference type="KEGG" id="daf:Desaf_2704"/>
<dbReference type="InterPro" id="IPR010992">
    <property type="entry name" value="IHF-like_DNA-bd_dom_sf"/>
</dbReference>
<dbReference type="eggNOG" id="COG0776">
    <property type="taxonomic scope" value="Bacteria"/>
</dbReference>
<dbReference type="PRINTS" id="PR01727">
    <property type="entry name" value="DNABINDINGHU"/>
</dbReference>
<gene>
    <name evidence="4" type="ORF">Desaf_2704</name>
</gene>
<dbReference type="RefSeq" id="WP_005983232.1">
    <property type="nucleotide sequence ID" value="NC_016629.1"/>
</dbReference>
<dbReference type="PANTHER" id="PTHR33175:SF5">
    <property type="entry name" value="INTEGRATION HOST FACTOR SUBUNIT BETA"/>
    <property type="match status" value="1"/>
</dbReference>
<keyword evidence="5" id="KW-1185">Reference proteome</keyword>
<dbReference type="Gene3D" id="4.10.520.10">
    <property type="entry name" value="IHF-like DNA-binding proteins"/>
    <property type="match status" value="1"/>
</dbReference>
<sequence>MNKSELIKTLAEDKDIHVDEASKIVNAFVDSIKDSLLQGERVEIRGFGSFKIKEYKGYTGRNPKTGDIVDVEPKRLPFFRPGKELKEFLNS</sequence>
<name>F3Z0U1_DESAF</name>
<dbReference type="GO" id="GO:0030527">
    <property type="term" value="F:structural constituent of chromatin"/>
    <property type="evidence" value="ECO:0007669"/>
    <property type="project" value="InterPro"/>
</dbReference>
<comment type="similarity">
    <text evidence="1 3">Belongs to the bacterial histone-like protein family.</text>
</comment>
<evidence type="ECO:0000313" key="4">
    <source>
        <dbReference type="EMBL" id="EGJ51019.1"/>
    </source>
</evidence>
<accession>F3Z0U1</accession>
<dbReference type="STRING" id="690850.Desaf_2704"/>
<dbReference type="EMBL" id="CP003221">
    <property type="protein sequence ID" value="EGJ51019.1"/>
    <property type="molecule type" value="Genomic_DNA"/>
</dbReference>
<dbReference type="GO" id="GO:0005829">
    <property type="term" value="C:cytosol"/>
    <property type="evidence" value="ECO:0007669"/>
    <property type="project" value="TreeGrafter"/>
</dbReference>
<keyword evidence="2 4" id="KW-0238">DNA-binding</keyword>
<evidence type="ECO:0000256" key="3">
    <source>
        <dbReference type="RuleBase" id="RU003939"/>
    </source>
</evidence>
<reference evidence="4 5" key="1">
    <citation type="journal article" date="2011" name="J. Bacteriol.">
        <title>Genome sequence of the mercury-methylating and pleomorphic Desulfovibrio africanus Strain Walvis Bay.</title>
        <authorList>
            <person name="Brown S.D."/>
            <person name="Wall J.D."/>
            <person name="Kucken A.M."/>
            <person name="Gilmour C.C."/>
            <person name="Podar M."/>
            <person name="Brandt C.C."/>
            <person name="Teshima H."/>
            <person name="Detter J.C."/>
            <person name="Han C.S."/>
            <person name="Land M.L."/>
            <person name="Lucas S."/>
            <person name="Han J."/>
            <person name="Pennacchio L."/>
            <person name="Nolan M."/>
            <person name="Pitluck S."/>
            <person name="Woyke T."/>
            <person name="Goodwin L."/>
            <person name="Palumbo A.V."/>
            <person name="Elias D.A."/>
        </authorList>
    </citation>
    <scope>NUCLEOTIDE SEQUENCE [LARGE SCALE GENOMIC DNA]</scope>
    <source>
        <strain evidence="4 5">Walvis Bay</strain>
    </source>
</reference>
<dbReference type="SUPFAM" id="SSF47729">
    <property type="entry name" value="IHF-like DNA-binding proteins"/>
    <property type="match status" value="1"/>
</dbReference>
<dbReference type="CDD" id="cd13836">
    <property type="entry name" value="IHF_B"/>
    <property type="match status" value="1"/>
</dbReference>
<dbReference type="PANTHER" id="PTHR33175">
    <property type="entry name" value="DNA-BINDING PROTEIN HU"/>
    <property type="match status" value="1"/>
</dbReference>
<dbReference type="AlphaFoldDB" id="F3Z0U1"/>
<evidence type="ECO:0000256" key="2">
    <source>
        <dbReference type="ARBA" id="ARBA00023125"/>
    </source>
</evidence>
<dbReference type="HOGENOM" id="CLU_105066_3_1_7"/>
<dbReference type="Proteomes" id="UP000007844">
    <property type="component" value="Chromosome"/>
</dbReference>
<dbReference type="SMART" id="SM00411">
    <property type="entry name" value="BHL"/>
    <property type="match status" value="1"/>
</dbReference>
<dbReference type="Pfam" id="PF00216">
    <property type="entry name" value="Bac_DNA_binding"/>
    <property type="match status" value="1"/>
</dbReference>
<dbReference type="GO" id="GO:0003677">
    <property type="term" value="F:DNA binding"/>
    <property type="evidence" value="ECO:0007669"/>
    <property type="project" value="UniProtKB-KW"/>
</dbReference>
<evidence type="ECO:0000256" key="1">
    <source>
        <dbReference type="ARBA" id="ARBA00010529"/>
    </source>
</evidence>
<dbReference type="InterPro" id="IPR000119">
    <property type="entry name" value="Hist_DNA-bd"/>
</dbReference>
<proteinExistence type="inferred from homology"/>
<organism evidence="4 5">
    <name type="scientific">Desulfocurvibacter africanus subsp. africanus str. Walvis Bay</name>
    <dbReference type="NCBI Taxonomy" id="690850"/>
    <lineage>
        <taxon>Bacteria</taxon>
        <taxon>Pseudomonadati</taxon>
        <taxon>Thermodesulfobacteriota</taxon>
        <taxon>Desulfovibrionia</taxon>
        <taxon>Desulfovibrionales</taxon>
        <taxon>Desulfovibrionaceae</taxon>
        <taxon>Desulfocurvibacter</taxon>
    </lineage>
</organism>